<dbReference type="PANTHER" id="PTHR15729:SF10">
    <property type="entry name" value="GTPASE-ACTIVATING PROTEIN CDGAPR"/>
    <property type="match status" value="1"/>
</dbReference>
<feature type="compositionally biased region" description="Polar residues" evidence="4">
    <location>
        <begin position="846"/>
        <end position="867"/>
    </location>
</feature>
<feature type="compositionally biased region" description="Polar residues" evidence="4">
    <location>
        <begin position="642"/>
        <end position="659"/>
    </location>
</feature>
<evidence type="ECO:0000256" key="3">
    <source>
        <dbReference type="PROSITE-ProRule" id="PRU00192"/>
    </source>
</evidence>
<evidence type="ECO:0000256" key="1">
    <source>
        <dbReference type="ARBA" id="ARBA00022443"/>
    </source>
</evidence>
<dbReference type="SMART" id="SM00324">
    <property type="entry name" value="RhoGAP"/>
    <property type="match status" value="1"/>
</dbReference>
<dbReference type="InterPro" id="IPR051576">
    <property type="entry name" value="PX-Rho_GAP"/>
</dbReference>
<dbReference type="Gene3D" id="2.30.30.40">
    <property type="entry name" value="SH3 Domains"/>
    <property type="match status" value="1"/>
</dbReference>
<feature type="region of interest" description="Disordered" evidence="4">
    <location>
        <begin position="533"/>
        <end position="565"/>
    </location>
</feature>
<evidence type="ECO:0000313" key="7">
    <source>
        <dbReference type="EMBL" id="EAA15102.4"/>
    </source>
</evidence>
<evidence type="ECO:0000256" key="2">
    <source>
        <dbReference type="ARBA" id="ARBA00022468"/>
    </source>
</evidence>
<feature type="compositionally biased region" description="Low complexity" evidence="4">
    <location>
        <begin position="1706"/>
        <end position="1722"/>
    </location>
</feature>
<dbReference type="PROSITE" id="PS50238">
    <property type="entry name" value="RHOGAP"/>
    <property type="match status" value="1"/>
</dbReference>
<proteinExistence type="predicted"/>
<feature type="region of interest" description="Disordered" evidence="4">
    <location>
        <begin position="45"/>
        <end position="65"/>
    </location>
</feature>
<dbReference type="InterPro" id="IPR000198">
    <property type="entry name" value="RhoGAP_dom"/>
</dbReference>
<reference evidence="7" key="5">
    <citation type="submission" date="2011-05" db="EMBL/GenBank/DDBJ databases">
        <authorList>
            <consortium name="VectorBase"/>
        </authorList>
    </citation>
    <scope>NUCLEOTIDE SEQUENCE</scope>
    <source>
        <strain evidence="7">PEST</strain>
    </source>
</reference>
<feature type="region of interest" description="Disordered" evidence="4">
    <location>
        <begin position="1465"/>
        <end position="1485"/>
    </location>
</feature>
<feature type="region of interest" description="Disordered" evidence="4">
    <location>
        <begin position="1050"/>
        <end position="1081"/>
    </location>
</feature>
<reference evidence="7" key="4">
    <citation type="journal article" date="2007" name="Genome Biol.">
        <title>Update of the Anopheles gambiae PEST genome assembly.</title>
        <authorList>
            <person name="Sharakhova M.V."/>
            <person name="Hammond M.P."/>
            <person name="Lobo N.F."/>
            <person name="Krzywinski J."/>
            <person name="Unger M.F."/>
            <person name="Hillenmeyer M.E."/>
            <person name="Bruggner R.V."/>
            <person name="Birney E."/>
            <person name="Collins F.H."/>
        </authorList>
    </citation>
    <scope>NUCLEOTIDE SEQUENCE</scope>
    <source>
        <strain evidence="7">PEST</strain>
    </source>
</reference>
<gene>
    <name evidence="7" type="ORF">AgaP_AGAP009303</name>
</gene>
<keyword evidence="2" id="KW-0343">GTPase activation</keyword>
<dbReference type="EMBL" id="AAAB01008984">
    <property type="protein sequence ID" value="EAA15102.4"/>
    <property type="molecule type" value="Genomic_DNA"/>
</dbReference>
<dbReference type="Gene3D" id="1.10.555.10">
    <property type="entry name" value="Rho GTPase activation protein"/>
    <property type="match status" value="1"/>
</dbReference>
<comment type="caution">
    <text evidence="7">The sequence shown here is derived from an EMBL/GenBank/DDBJ whole genome shotgun (WGS) entry which is preliminary data.</text>
</comment>
<dbReference type="CDD" id="cd11835">
    <property type="entry name" value="SH3_ARHGAP32_33"/>
    <property type="match status" value="1"/>
</dbReference>
<feature type="compositionally biased region" description="Polar residues" evidence="4">
    <location>
        <begin position="949"/>
        <end position="987"/>
    </location>
</feature>
<dbReference type="STRING" id="7165.Q7PVE8"/>
<feature type="domain" description="Rho-GAP" evidence="6">
    <location>
        <begin position="327"/>
        <end position="522"/>
    </location>
</feature>
<feature type="compositionally biased region" description="Basic and acidic residues" evidence="4">
    <location>
        <begin position="938"/>
        <end position="948"/>
    </location>
</feature>
<protein>
    <submittedName>
        <fullName evidence="7">AGAP009303-PA</fullName>
    </submittedName>
</protein>
<feature type="non-terminal residue" evidence="7">
    <location>
        <position position="1"/>
    </location>
</feature>
<feature type="region of interest" description="Disordered" evidence="4">
    <location>
        <begin position="639"/>
        <end position="683"/>
    </location>
</feature>
<feature type="compositionally biased region" description="Low complexity" evidence="4">
    <location>
        <begin position="1024"/>
        <end position="1037"/>
    </location>
</feature>
<dbReference type="SUPFAM" id="SSF48350">
    <property type="entry name" value="GTPase activation domain, GAP"/>
    <property type="match status" value="1"/>
</dbReference>
<feature type="domain" description="SH3" evidence="5">
    <location>
        <begin position="198"/>
        <end position="266"/>
    </location>
</feature>
<evidence type="ECO:0000259" key="5">
    <source>
        <dbReference type="PROSITE" id="PS50002"/>
    </source>
</evidence>
<feature type="compositionally biased region" description="Low complexity" evidence="4">
    <location>
        <begin position="1097"/>
        <end position="1124"/>
    </location>
</feature>
<dbReference type="VEuPathDB" id="VectorBase:AGAMI1_007709"/>
<dbReference type="GO" id="GO:0005096">
    <property type="term" value="F:GTPase activator activity"/>
    <property type="evidence" value="ECO:0007669"/>
    <property type="project" value="UniProtKB-KW"/>
</dbReference>
<keyword evidence="1 3" id="KW-0728">SH3 domain</keyword>
<dbReference type="eggNOG" id="KOG1449">
    <property type="taxonomic scope" value="Eukaryota"/>
</dbReference>
<feature type="compositionally biased region" description="Pro residues" evidence="4">
    <location>
        <begin position="989"/>
        <end position="998"/>
    </location>
</feature>
<dbReference type="GO" id="GO:0007165">
    <property type="term" value="P:signal transduction"/>
    <property type="evidence" value="ECO:0007669"/>
    <property type="project" value="InterPro"/>
</dbReference>
<feature type="region of interest" description="Disordered" evidence="4">
    <location>
        <begin position="1642"/>
        <end position="1733"/>
    </location>
</feature>
<dbReference type="Pfam" id="PF00620">
    <property type="entry name" value="RhoGAP"/>
    <property type="match status" value="1"/>
</dbReference>
<evidence type="ECO:0000256" key="4">
    <source>
        <dbReference type="SAM" id="MobiDB-lite"/>
    </source>
</evidence>
<dbReference type="InterPro" id="IPR001452">
    <property type="entry name" value="SH3_domain"/>
</dbReference>
<dbReference type="FunFam" id="1.10.555.10:FF:000002">
    <property type="entry name" value="rho GTPase-activating protein 32 isoform X1"/>
    <property type="match status" value="1"/>
</dbReference>
<accession>Q7PVE8</accession>
<evidence type="ECO:0000259" key="6">
    <source>
        <dbReference type="PROSITE" id="PS50238"/>
    </source>
</evidence>
<dbReference type="PhylomeDB" id="Q7PVE8"/>
<dbReference type="FunFam" id="2.30.30.40:FF:000207">
    <property type="entry name" value="CLUMA_CG020965, isoform A"/>
    <property type="match status" value="1"/>
</dbReference>
<reference evidence="7" key="2">
    <citation type="submission" date="2002-03" db="EMBL/GenBank/DDBJ databases">
        <authorList>
            <consortium name="The Anopheles Genome Sequencing Consortium"/>
        </authorList>
    </citation>
    <scope>NUCLEOTIDE SEQUENCE</scope>
    <source>
        <strain evidence="7">PEST</strain>
    </source>
</reference>
<dbReference type="SMART" id="SM00326">
    <property type="entry name" value="SH3"/>
    <property type="match status" value="1"/>
</dbReference>
<dbReference type="PROSITE" id="PS50002">
    <property type="entry name" value="SH3"/>
    <property type="match status" value="1"/>
</dbReference>
<feature type="compositionally biased region" description="Polar residues" evidence="4">
    <location>
        <begin position="1467"/>
        <end position="1485"/>
    </location>
</feature>
<name>Q7PVE8_ANOGA</name>
<feature type="compositionally biased region" description="Polar residues" evidence="4">
    <location>
        <begin position="534"/>
        <end position="560"/>
    </location>
</feature>
<feature type="compositionally biased region" description="Low complexity" evidence="4">
    <location>
        <begin position="1065"/>
        <end position="1074"/>
    </location>
</feature>
<reference evidence="7" key="1">
    <citation type="journal article" date="2002" name="Science">
        <title>The genome sequence of the malaria mosquito Anopheles gambiae.</title>
        <authorList>
            <person name="Holt R.A."/>
            <person name="Subramanian G.M."/>
            <person name="Halpern A."/>
            <person name="Sutton G.G."/>
            <person name="Charlab R."/>
            <person name="Nusskern D.R."/>
            <person name="Wincker P."/>
            <person name="Clark A.G."/>
            <person name="Ribeiro J.M."/>
            <person name="Wides R."/>
            <person name="Salzberg S.L."/>
            <person name="Loftus B."/>
            <person name="Yandell M."/>
            <person name="Majoros W.H."/>
            <person name="Rusch D.B."/>
            <person name="Lai Z."/>
            <person name="Kraft C.L."/>
            <person name="Abril J.F."/>
            <person name="Anthouard V."/>
            <person name="Arensburger P."/>
            <person name="Atkinson P.W."/>
            <person name="Baden H."/>
            <person name="de Berardinis V."/>
            <person name="Baldwin D."/>
            <person name="Benes V."/>
            <person name="Biedler J."/>
            <person name="Blass C."/>
            <person name="Bolanos R."/>
            <person name="Boscus D."/>
            <person name="Barnstead M."/>
            <person name="Cai S."/>
            <person name="Center A."/>
            <person name="Chaturverdi K."/>
            <person name="Christophides G.K."/>
            <person name="Chrystal M.A."/>
            <person name="Clamp M."/>
            <person name="Cravchik A."/>
            <person name="Curwen V."/>
            <person name="Dana A."/>
            <person name="Delcher A."/>
            <person name="Dew I."/>
            <person name="Evans C.A."/>
            <person name="Flanigan M."/>
            <person name="Grundschober-Freimoser A."/>
            <person name="Friedli L."/>
            <person name="Gu Z."/>
            <person name="Guan P."/>
            <person name="Guigo R."/>
            <person name="Hillenmeyer M.E."/>
            <person name="Hladun S.L."/>
            <person name="Hogan J.R."/>
            <person name="Hong Y.S."/>
            <person name="Hoover J."/>
            <person name="Jaillon O."/>
            <person name="Ke Z."/>
            <person name="Kodira C."/>
            <person name="Kokoza E."/>
            <person name="Koutsos A."/>
            <person name="Letunic I."/>
            <person name="Levitsky A."/>
            <person name="Liang Y."/>
            <person name="Lin J.J."/>
            <person name="Lobo N.F."/>
            <person name="Lopez J.R."/>
            <person name="Malek J.A."/>
            <person name="McIntosh T.C."/>
            <person name="Meister S."/>
            <person name="Miller J."/>
            <person name="Mobarry C."/>
            <person name="Mongin E."/>
            <person name="Murphy S.D."/>
            <person name="O'Brochta D.A."/>
            <person name="Pfannkoch C."/>
            <person name="Qi R."/>
            <person name="Regier M.A."/>
            <person name="Remington K."/>
            <person name="Shao H."/>
            <person name="Sharakhova M.V."/>
            <person name="Sitter C.D."/>
            <person name="Shetty J."/>
            <person name="Smith T.J."/>
            <person name="Strong R."/>
            <person name="Sun J."/>
            <person name="Thomasova D."/>
            <person name="Ton L.Q."/>
            <person name="Topalis P."/>
            <person name="Tu Z."/>
            <person name="Unger M.F."/>
            <person name="Walenz B."/>
            <person name="Wang A."/>
            <person name="Wang J."/>
            <person name="Wang M."/>
            <person name="Wang X."/>
            <person name="Woodford K.J."/>
            <person name="Wortman J.R."/>
            <person name="Wu M."/>
            <person name="Yao A."/>
            <person name="Zdobnov E.M."/>
            <person name="Zhang H."/>
            <person name="Zhao Q."/>
            <person name="Zhao S."/>
            <person name="Zhu S.C."/>
            <person name="Zhimulev I."/>
            <person name="Coluzzi M."/>
            <person name="della Torre A."/>
            <person name="Roth C.W."/>
            <person name="Louis C."/>
            <person name="Kalush F."/>
            <person name="Mural R.J."/>
            <person name="Myers E.W."/>
            <person name="Adams M.D."/>
            <person name="Smith H.O."/>
            <person name="Broder S."/>
            <person name="Gardner M.J."/>
            <person name="Fraser C.M."/>
            <person name="Birney E."/>
            <person name="Bork P."/>
            <person name="Brey P.T."/>
            <person name="Venter J.C."/>
            <person name="Weissenbach J."/>
            <person name="Kafatos F.C."/>
            <person name="Collins F.H."/>
            <person name="Hoffman S.L."/>
        </authorList>
    </citation>
    <scope>NUCLEOTIDE SEQUENCE [LARGE SCALE GENOMIC DNA]</scope>
    <source>
        <strain evidence="7">PEST</strain>
    </source>
</reference>
<dbReference type="InterPro" id="IPR008936">
    <property type="entry name" value="Rho_GTPase_activation_prot"/>
</dbReference>
<dbReference type="PANTHER" id="PTHR15729">
    <property type="entry name" value="CDC42 GTPASE-ACTIVATING PROTEIN"/>
    <property type="match status" value="1"/>
</dbReference>
<dbReference type="InterPro" id="IPR036028">
    <property type="entry name" value="SH3-like_dom_sf"/>
</dbReference>
<feature type="region of interest" description="Disordered" evidence="4">
    <location>
        <begin position="929"/>
        <end position="1037"/>
    </location>
</feature>
<feature type="region of interest" description="Disordered" evidence="4">
    <location>
        <begin position="1097"/>
        <end position="1127"/>
    </location>
</feature>
<sequence length="1749" mass="190726">QSCRFPKLEECAHFHYERVQLGNLSVQLEGDERSDSQLGLASDLNTSQTNSLAGPAGGAGGPLTTSTTKGGSNVWFIIRVTAGRSDPFMIKRSYENMCFLDEMLHRCVYDRRVSELENLREVLLALPDANAEQQRMERSTSEEQQQLEKLVGTYLARLSMIASDAMTCGPVLTWLQIDNKGRRLPVADEQTMRCINTPAVGAAYGVRRYVAQACDEISIEVGDMISVIDMPSPAESIWWRGKKSHLQKNQYEVGFFPQSCVATIGDKVPRHMPFPAPLVGSLAVSPTKPVLRKHGKLIAFFRSFILSRPSRRRLKQSGIYKERVFSCDLGEHLLNSGQDIPMVLKCCAEFIEEYGIVDGIYRLSGITSNIQKLRRAFDEERIPDLTHPDIRQDIHAVSSLLKMYFRELPNPLCTYQLYDHFVEAIQTRLDAPTDLKLRLIRQTVQKLPPPHYRTLKYLATHLFKIARHSANTGMTERNIAIVWAPNLLRSPALESGGVAALRGVGVQAVVTEYLISNCEQIFDDTADDFGSHYVESQPNSLSDSNSVQNYGGGSEQQELSLSMERPKSLSVGGAKLLSLEEARIRKNCMEQSEKTIPINITNPSTHIGSYIEVGGGPSSLPDKYHTVLPVPRSWNKRKSHSSWKSIFTRQPRQSNSNSDIKGGMAAAASSDKNAPMVSSAMQPEIGGSSLAEIEDKETDHRRSVSIKESSSGLLDKMAKSNNCVRSNSVDSLRTAGHSRSVSHDSYFDLLQSPIRGGTVANGTASGGAVVTCPSRELSELGLNFDREEPEMRIFSESESLVSSPKVAKEVSMVSVRRTLRARPEDYIGSGHSVNPSPKKQPRLNIPSPSQEASAKQWNMASLSSAGASQDDESLCKRYKLEDQLSDIQFIDCSTPEHTSIGLNVGLRNSYPGPQYAQFGKFNSSPVKETRFSYPGSGSKEKAARKEKASLQNAGSTSSVVEKVQSMSVDEQSQPQPATMDAKQQLTTVHPPPPPPPSSAPSSGKASTPQSPPVPSPCYSLLIGSTSSDTTSNSNITTPVYDEMDIAGGFAAHPNAKDTPVDDSPNGAGANAGGARSTTARKHDLKAMKRELSLDLSGTSTKLTGSTNFTSDNTTTNTSQSLTPSDFGYQNLNPELSPNGGGGTNGAAAAGNEGTAVEMTSFSQKAKSPGTPIKATINITYNVRSPVRKEQEGSRLLETNFDETMVYEQVKFLKNVVSEVNHLHCCDVKPKANGAIPMHEEENDDVPMSDVNEDSLEFDNTDVSLYENVELRKKPAHPLYENVERSTAVQSCSPPTTNNPATDTLKSVLTEDEFSSLCADRSDLDNEMEYRIEIPPKIELTVSPKTSKPMTLDTSEAVEPVVSVKQLATKFETSPVDVTPPFDFGGINRGHNHHFRSSLNNGNYGASERVTIRNKSANGSAGAKEDRAAFASFTRSLDENAFVREFGSGRAASECCRAKALQLGGAGQKQTAGSGSPTDTMATTPPNMKLDLSVKIEDTKEARAYNVRITPTTENRISLVQYNYSDGTTNNGADDDRNSVSSLKMLGSCKLDRSRIEKIKEERRHQLSEKYRSESFKGERGDYGDVVADRADKKYDSLRFRSKSRAELLSSEGPFPLGDSGCNPIAGKVGSLSLNTVAATATQPPVALRPPNGPIRTRRISDEKNQNDLPPPAPVANMAGPGDASISQVKEAMQQPRDQRHSLNNGRSGVVVTRSNSSSSSSAQRDRCSPPISIKDVAAMFESRSQQNQS</sequence>
<dbReference type="SUPFAM" id="SSF50044">
    <property type="entry name" value="SH3-domain"/>
    <property type="match status" value="1"/>
</dbReference>
<reference evidence="7" key="3">
    <citation type="journal article" date="2004" name="Trends Parasitol.">
        <title>The Anopheles gambiae genome: an update.</title>
        <authorList>
            <person name="Mongin E."/>
            <person name="Louis C."/>
            <person name="Holt R.A."/>
            <person name="Birney E."/>
            <person name="Collins F.H."/>
        </authorList>
    </citation>
    <scope>NUCLEOTIDE SEQUENCE</scope>
    <source>
        <strain evidence="7">PEST</strain>
    </source>
</reference>
<organism evidence="7">
    <name type="scientific">Anopheles gambiae</name>
    <name type="common">African malaria mosquito</name>
    <dbReference type="NCBI Taxonomy" id="7165"/>
    <lineage>
        <taxon>Eukaryota</taxon>
        <taxon>Metazoa</taxon>
        <taxon>Ecdysozoa</taxon>
        <taxon>Arthropoda</taxon>
        <taxon>Hexapoda</taxon>
        <taxon>Insecta</taxon>
        <taxon>Pterygota</taxon>
        <taxon>Neoptera</taxon>
        <taxon>Endopterygota</taxon>
        <taxon>Diptera</taxon>
        <taxon>Nematocera</taxon>
        <taxon>Culicoidea</taxon>
        <taxon>Culicidae</taxon>
        <taxon>Anophelinae</taxon>
        <taxon>Anopheles</taxon>
    </lineage>
</organism>
<feature type="region of interest" description="Disordered" evidence="4">
    <location>
        <begin position="823"/>
        <end position="868"/>
    </location>
</feature>
<dbReference type="VEuPathDB" id="VectorBase:AGAP009303"/>